<dbReference type="GeneID" id="25262353"/>
<keyword evidence="4 5" id="KW-0472">Membrane</keyword>
<evidence type="ECO:0000256" key="6">
    <source>
        <dbReference type="SAM" id="Phobius"/>
    </source>
</evidence>
<evidence type="ECO:0000259" key="7">
    <source>
        <dbReference type="PROSITE" id="PS50922"/>
    </source>
</evidence>
<comment type="subcellular location">
    <subcellularLocation>
        <location evidence="1">Membrane</location>
        <topology evidence="1">Multi-pass membrane protein</topology>
    </subcellularLocation>
</comment>
<organism evidence="8 9">
    <name type="scientific">Tilletiaria anomala (strain ATCC 24038 / CBS 436.72 / UBC 951)</name>
    <dbReference type="NCBI Taxonomy" id="1037660"/>
    <lineage>
        <taxon>Eukaryota</taxon>
        <taxon>Fungi</taxon>
        <taxon>Dikarya</taxon>
        <taxon>Basidiomycota</taxon>
        <taxon>Ustilaginomycotina</taxon>
        <taxon>Exobasidiomycetes</taxon>
        <taxon>Georgefischeriales</taxon>
        <taxon>Tilletiariaceae</taxon>
        <taxon>Tilletiaria</taxon>
    </lineage>
</organism>
<evidence type="ECO:0000256" key="3">
    <source>
        <dbReference type="ARBA" id="ARBA00022989"/>
    </source>
</evidence>
<evidence type="ECO:0000313" key="9">
    <source>
        <dbReference type="Proteomes" id="UP000027361"/>
    </source>
</evidence>
<feature type="transmembrane region" description="Helical" evidence="6">
    <location>
        <begin position="122"/>
        <end position="140"/>
    </location>
</feature>
<dbReference type="GO" id="GO:0055088">
    <property type="term" value="P:lipid homeostasis"/>
    <property type="evidence" value="ECO:0007669"/>
    <property type="project" value="TreeGrafter"/>
</dbReference>
<reference evidence="8 9" key="1">
    <citation type="submission" date="2014-05" db="EMBL/GenBank/DDBJ databases">
        <title>Draft genome sequence of a rare smut relative, Tilletiaria anomala UBC 951.</title>
        <authorList>
            <consortium name="DOE Joint Genome Institute"/>
            <person name="Toome M."/>
            <person name="Kuo A."/>
            <person name="Henrissat B."/>
            <person name="Lipzen A."/>
            <person name="Tritt A."/>
            <person name="Yoshinaga Y."/>
            <person name="Zane M."/>
            <person name="Barry K."/>
            <person name="Grigoriev I.V."/>
            <person name="Spatafora J.W."/>
            <person name="Aimea M.C."/>
        </authorList>
    </citation>
    <scope>NUCLEOTIDE SEQUENCE [LARGE SCALE GENOMIC DNA]</scope>
    <source>
        <strain evidence="8 9">UBC 951</strain>
    </source>
</reference>
<feature type="transmembrane region" description="Helical" evidence="6">
    <location>
        <begin position="199"/>
        <end position="225"/>
    </location>
</feature>
<dbReference type="FunCoup" id="A0A066WAA9">
    <property type="interactions" value="125"/>
</dbReference>
<dbReference type="OMA" id="HANNHTD"/>
<evidence type="ECO:0000256" key="4">
    <source>
        <dbReference type="ARBA" id="ARBA00023136"/>
    </source>
</evidence>
<dbReference type="PROSITE" id="PS50922">
    <property type="entry name" value="TLC"/>
    <property type="match status" value="1"/>
</dbReference>
<dbReference type="Pfam" id="PF03798">
    <property type="entry name" value="TRAM_LAG1_CLN8"/>
    <property type="match status" value="1"/>
</dbReference>
<dbReference type="Proteomes" id="UP000027361">
    <property type="component" value="Unassembled WGS sequence"/>
</dbReference>
<proteinExistence type="predicted"/>
<dbReference type="InParanoid" id="A0A066WAA9"/>
<dbReference type="AlphaFoldDB" id="A0A066WAA9"/>
<dbReference type="InterPro" id="IPR050846">
    <property type="entry name" value="TLCD"/>
</dbReference>
<dbReference type="RefSeq" id="XP_013244609.1">
    <property type="nucleotide sequence ID" value="XM_013389155.1"/>
</dbReference>
<feature type="transmembrane region" description="Helical" evidence="6">
    <location>
        <begin position="74"/>
        <end position="94"/>
    </location>
</feature>
<evidence type="ECO:0000313" key="8">
    <source>
        <dbReference type="EMBL" id="KDN50857.1"/>
    </source>
</evidence>
<keyword evidence="2 5" id="KW-0812">Transmembrane</keyword>
<name>A0A066WAA9_TILAU</name>
<dbReference type="OrthoDB" id="10266980at2759"/>
<dbReference type="GO" id="GO:0005783">
    <property type="term" value="C:endoplasmic reticulum"/>
    <property type="evidence" value="ECO:0007669"/>
    <property type="project" value="TreeGrafter"/>
</dbReference>
<dbReference type="EMBL" id="JMSN01000018">
    <property type="protein sequence ID" value="KDN50857.1"/>
    <property type="molecule type" value="Genomic_DNA"/>
</dbReference>
<feature type="transmembrane region" description="Helical" evidence="6">
    <location>
        <begin position="33"/>
        <end position="54"/>
    </location>
</feature>
<dbReference type="STRING" id="1037660.A0A066WAA9"/>
<dbReference type="GO" id="GO:0016020">
    <property type="term" value="C:membrane"/>
    <property type="evidence" value="ECO:0007669"/>
    <property type="project" value="UniProtKB-SubCell"/>
</dbReference>
<sequence>MAREVLFPQLIEATRPYCIKYGVPTMAPHVPTILLSLSAWVTIQLASSALSPLIFKQSFAKMNRRTRINWDIHVVSFVHASIVTPAAAAIWWKIRQQGGLEAKVHPLAANRTYGYDYETGQVYAIALGYFIWDTVISLLYEGPAFIAHGVVCFIAFALAYSPVFMYDGLGFLMWEASTPFLNIHWFLDKLSMTGSLAQLINAVFLLGAYVSVRLVFGVYNSFSWFKLANFPDVPQNPPLPMHIRAFYSVGNLTLNSLNFIWFRAMIRAVLKRFQTKPHAKEKLDAQKIEKFVVQGNGDEEFEEEAGIRRRTTKK</sequence>
<feature type="transmembrane region" description="Helical" evidence="6">
    <location>
        <begin position="145"/>
        <end position="163"/>
    </location>
</feature>
<dbReference type="PANTHER" id="PTHR13439">
    <property type="entry name" value="CT120 PROTEIN"/>
    <property type="match status" value="1"/>
</dbReference>
<dbReference type="SMART" id="SM00724">
    <property type="entry name" value="TLC"/>
    <property type="match status" value="1"/>
</dbReference>
<comment type="caution">
    <text evidence="8">The sequence shown here is derived from an EMBL/GenBank/DDBJ whole genome shotgun (WGS) entry which is preliminary data.</text>
</comment>
<evidence type="ECO:0000256" key="2">
    <source>
        <dbReference type="ARBA" id="ARBA00022692"/>
    </source>
</evidence>
<feature type="domain" description="TLC" evidence="7">
    <location>
        <begin position="65"/>
        <end position="274"/>
    </location>
</feature>
<protein>
    <submittedName>
        <fullName evidence="8">DUF887-domain-containing protein</fullName>
    </submittedName>
</protein>
<accession>A0A066WAA9</accession>
<dbReference type="HOGENOM" id="CLU_034597_0_0_1"/>
<evidence type="ECO:0000256" key="1">
    <source>
        <dbReference type="ARBA" id="ARBA00004141"/>
    </source>
</evidence>
<dbReference type="InterPro" id="IPR006634">
    <property type="entry name" value="TLC-dom"/>
</dbReference>
<gene>
    <name evidence="8" type="ORF">K437DRAFT_221912</name>
</gene>
<dbReference type="PANTHER" id="PTHR13439:SF0">
    <property type="entry name" value="TOPOISOMERASE I DAMAGE AFFECTED PROTEIN 4"/>
    <property type="match status" value="1"/>
</dbReference>
<evidence type="ECO:0000256" key="5">
    <source>
        <dbReference type="PROSITE-ProRule" id="PRU00205"/>
    </source>
</evidence>
<keyword evidence="9" id="KW-1185">Reference proteome</keyword>
<keyword evidence="3 6" id="KW-1133">Transmembrane helix</keyword>